<reference evidence="3 4" key="1">
    <citation type="submission" date="2017-02" db="EMBL/GenBank/DDBJ databases">
        <authorList>
            <person name="Peterson S.W."/>
        </authorList>
    </citation>
    <scope>NUCLEOTIDE SEQUENCE [LARGE SCALE GENOMIC DNA]</scope>
    <source>
        <strain evidence="3 4">DSM 45154</strain>
    </source>
</reference>
<proteinExistence type="predicted"/>
<feature type="region of interest" description="Disordered" evidence="1">
    <location>
        <begin position="91"/>
        <end position="122"/>
    </location>
</feature>
<evidence type="ECO:0000256" key="1">
    <source>
        <dbReference type="SAM" id="MobiDB-lite"/>
    </source>
</evidence>
<dbReference type="OrthoDB" id="3541782at2"/>
<keyword evidence="2" id="KW-1133">Transmembrane helix</keyword>
<keyword evidence="2" id="KW-0472">Membrane</keyword>
<dbReference type="EMBL" id="FUWS01000011">
    <property type="protein sequence ID" value="SKA31279.1"/>
    <property type="molecule type" value="Genomic_DNA"/>
</dbReference>
<dbReference type="Proteomes" id="UP000190637">
    <property type="component" value="Unassembled WGS sequence"/>
</dbReference>
<sequence length="122" mass="12835">MRSVIAYTASRLLLFAVAFGLLYLLGARGFLAIALAFLLSGLVSYILLNAQRDAMSEVVAGWMTRMRGMGAQLEAGAAKEDEFQVAGREAADRAEGVTPVEENAAAPAAGAAGGEERDERRG</sequence>
<accession>A0A1T4SSS1</accession>
<evidence type="ECO:0000313" key="4">
    <source>
        <dbReference type="Proteomes" id="UP000190637"/>
    </source>
</evidence>
<name>A0A1T4SSS1_9ACTN</name>
<feature type="compositionally biased region" description="Low complexity" evidence="1">
    <location>
        <begin position="101"/>
        <end position="110"/>
    </location>
</feature>
<protein>
    <recommendedName>
        <fullName evidence="5">DUF4229 domain-containing protein</fullName>
    </recommendedName>
</protein>
<keyword evidence="2" id="KW-0812">Transmembrane</keyword>
<feature type="transmembrane region" description="Helical" evidence="2">
    <location>
        <begin position="30"/>
        <end position="48"/>
    </location>
</feature>
<organism evidence="3 4">
    <name type="scientific">Marinactinospora thermotolerans DSM 45154</name>
    <dbReference type="NCBI Taxonomy" id="1122192"/>
    <lineage>
        <taxon>Bacteria</taxon>
        <taxon>Bacillati</taxon>
        <taxon>Actinomycetota</taxon>
        <taxon>Actinomycetes</taxon>
        <taxon>Streptosporangiales</taxon>
        <taxon>Nocardiopsidaceae</taxon>
        <taxon>Marinactinospora</taxon>
    </lineage>
</organism>
<keyword evidence="4" id="KW-1185">Reference proteome</keyword>
<evidence type="ECO:0000313" key="3">
    <source>
        <dbReference type="EMBL" id="SKA31279.1"/>
    </source>
</evidence>
<evidence type="ECO:0000256" key="2">
    <source>
        <dbReference type="SAM" id="Phobius"/>
    </source>
</evidence>
<gene>
    <name evidence="3" type="ORF">SAMN02745673_03924</name>
</gene>
<dbReference type="Pfam" id="PF14012">
    <property type="entry name" value="DUF4229"/>
    <property type="match status" value="1"/>
</dbReference>
<evidence type="ECO:0008006" key="5">
    <source>
        <dbReference type="Google" id="ProtNLM"/>
    </source>
</evidence>
<dbReference type="InterPro" id="IPR025323">
    <property type="entry name" value="DUF4229"/>
</dbReference>
<dbReference type="RefSeq" id="WP_078763183.1">
    <property type="nucleotide sequence ID" value="NZ_FUWS01000011.1"/>
</dbReference>
<dbReference type="AlphaFoldDB" id="A0A1T4SSS1"/>